<evidence type="ECO:0000313" key="2">
    <source>
        <dbReference type="Proteomes" id="UP000005940"/>
    </source>
</evidence>
<protein>
    <submittedName>
        <fullName evidence="1">ABC transporter permease</fullName>
    </submittedName>
</protein>
<name>I2N1D0_STRT9</name>
<reference evidence="1 2" key="1">
    <citation type="journal article" date="2012" name="J. Bacteriol.">
        <title>Draft genome of Streptomyces tsukubaensis NRRL 18488, the producer of the clinically important immunosuppressant tacrolimus (FK506).</title>
        <authorList>
            <person name="Barreiro C."/>
            <person name="Prieto C."/>
            <person name="Sola-Landa A."/>
            <person name="Solera E."/>
            <person name="Martinez-Castro M."/>
            <person name="Perez-Redondo R."/>
            <person name="Garcia-Estrada C."/>
            <person name="Aparicio J.F."/>
            <person name="Fernandez-Martinez L.T."/>
            <person name="Santos-Aberturas J."/>
            <person name="Salehi-Najafabadi Z."/>
            <person name="Rodriguez-Garcia A."/>
            <person name="Tauch A."/>
            <person name="Martin J.F."/>
        </authorList>
    </citation>
    <scope>NUCLEOTIDE SEQUENCE [LARGE SCALE GENOMIC DNA]</scope>
    <source>
        <strain evidence="2">DSM 42081 / NBRC 108919 / NRRL 18488 / 9993</strain>
    </source>
</reference>
<accession>I2N1D0</accession>
<dbReference type="AlphaFoldDB" id="I2N1D0"/>
<organism evidence="1 2">
    <name type="scientific">Streptomyces tsukubensis (strain DSM 42081 / NBRC 108919 / NRRL 18488 / 9993)</name>
    <dbReference type="NCBI Taxonomy" id="1114943"/>
    <lineage>
        <taxon>Bacteria</taxon>
        <taxon>Bacillati</taxon>
        <taxon>Actinomycetota</taxon>
        <taxon>Actinomycetes</taxon>
        <taxon>Kitasatosporales</taxon>
        <taxon>Streptomycetaceae</taxon>
        <taxon>Streptomyces</taxon>
    </lineage>
</organism>
<dbReference type="Proteomes" id="UP000005940">
    <property type="component" value="Chromosome"/>
</dbReference>
<dbReference type="RefSeq" id="WP_006348282.1">
    <property type="nucleotide sequence ID" value="NZ_CP029159.1"/>
</dbReference>
<dbReference type="EMBL" id="CP029159">
    <property type="protein sequence ID" value="QKM68934.1"/>
    <property type="molecule type" value="Genomic_DNA"/>
</dbReference>
<proteinExistence type="predicted"/>
<evidence type="ECO:0000313" key="1">
    <source>
        <dbReference type="EMBL" id="QKM68934.1"/>
    </source>
</evidence>
<keyword evidence="2" id="KW-1185">Reference proteome</keyword>
<gene>
    <name evidence="1" type="ORF">STSU_018930</name>
</gene>
<sequence>MSATEVRAAAATPRTVRVRFRDPLLAEWIKFWSLRSTYAVLAGGALTVTGINVNSARVNADRLTKNPEPPLDDPAGLPFVFDPLAAAFTDPAWQLFMVFTACVGAAVVFGEYGSGLIRTTFTAVPARRTVAAAKLTVVVAVALGYGALVSGASFGLTQAILRDHHGLSIGDPGALRAVVASALLAPVCALVGMALAVLVRHAAGSVGAVVGVLVLLPGLFNGDTYRWVREIGNVMPVNAWRELVKNPERAIGAAKYPITPLEAWLALGGWALVAGVLTVLVMGRREV</sequence>